<dbReference type="InterPro" id="IPR046347">
    <property type="entry name" value="bZIP_sf"/>
</dbReference>
<dbReference type="AlphaFoldDB" id="A0A397JMR7"/>
<dbReference type="SMART" id="SM00338">
    <property type="entry name" value="BRLZ"/>
    <property type="match status" value="1"/>
</dbReference>
<comment type="caution">
    <text evidence="4">The sequence shown here is derived from an EMBL/GenBank/DDBJ whole genome shotgun (WGS) entry which is preliminary data.</text>
</comment>
<gene>
    <name evidence="4" type="ORF">Glove_19g378</name>
</gene>
<feature type="coiled-coil region" evidence="1">
    <location>
        <begin position="158"/>
        <end position="189"/>
    </location>
</feature>
<reference evidence="4 5" key="1">
    <citation type="submission" date="2018-08" db="EMBL/GenBank/DDBJ databases">
        <title>Genome and evolution of the arbuscular mycorrhizal fungus Diversispora epigaea (formerly Glomus versiforme) and its bacterial endosymbionts.</title>
        <authorList>
            <person name="Sun X."/>
            <person name="Fei Z."/>
            <person name="Harrison M."/>
        </authorList>
    </citation>
    <scope>NUCLEOTIDE SEQUENCE [LARGE SCALE GENOMIC DNA]</scope>
    <source>
        <strain evidence="4 5">IT104</strain>
    </source>
</reference>
<proteinExistence type="predicted"/>
<evidence type="ECO:0000256" key="2">
    <source>
        <dbReference type="SAM" id="MobiDB-lite"/>
    </source>
</evidence>
<feature type="region of interest" description="Disordered" evidence="2">
    <location>
        <begin position="81"/>
        <end position="148"/>
    </location>
</feature>
<dbReference type="InterPro" id="IPR004827">
    <property type="entry name" value="bZIP"/>
</dbReference>
<feature type="compositionally biased region" description="Basic and acidic residues" evidence="2">
    <location>
        <begin position="94"/>
        <end position="118"/>
    </location>
</feature>
<organism evidence="4 5">
    <name type="scientific">Diversispora epigaea</name>
    <dbReference type="NCBI Taxonomy" id="1348612"/>
    <lineage>
        <taxon>Eukaryota</taxon>
        <taxon>Fungi</taxon>
        <taxon>Fungi incertae sedis</taxon>
        <taxon>Mucoromycota</taxon>
        <taxon>Glomeromycotina</taxon>
        <taxon>Glomeromycetes</taxon>
        <taxon>Diversisporales</taxon>
        <taxon>Diversisporaceae</taxon>
        <taxon>Diversispora</taxon>
    </lineage>
</organism>
<keyword evidence="5" id="KW-1185">Reference proteome</keyword>
<feature type="region of interest" description="Disordered" evidence="2">
    <location>
        <begin position="26"/>
        <end position="56"/>
    </location>
</feature>
<feature type="compositionally biased region" description="Acidic residues" evidence="2">
    <location>
        <begin position="119"/>
        <end position="142"/>
    </location>
</feature>
<evidence type="ECO:0000313" key="5">
    <source>
        <dbReference type="Proteomes" id="UP000266861"/>
    </source>
</evidence>
<name>A0A397JMR7_9GLOM</name>
<feature type="compositionally biased region" description="Basic and acidic residues" evidence="2">
    <location>
        <begin position="34"/>
        <end position="50"/>
    </location>
</feature>
<dbReference type="EMBL" id="PQFF01000017">
    <property type="protein sequence ID" value="RHZ88937.1"/>
    <property type="molecule type" value="Genomic_DNA"/>
</dbReference>
<protein>
    <recommendedName>
        <fullName evidence="3">BZIP domain-containing protein</fullName>
    </recommendedName>
</protein>
<dbReference type="Gene3D" id="1.20.5.170">
    <property type="match status" value="1"/>
</dbReference>
<sequence>MSFMSTISIEDFNEVSMYDMVNDTYDVGESSEMGSKRNQEEDRGEDKGEVGEEVGEWTQFLNKDFDEVTMYDMVNDIYDIDKGESSEMGPRKRNREDGGEDKGEEVGEGSRKRIHLDDGEGDEEKQDFDMNDEEGEDEEENEVEIKLSKKRMSDRISAARYRKKKRDEVENLIQVEKELEEKNKFLRDEINGFFVELFELKEFMFLHDINCPLGPF</sequence>
<keyword evidence="1" id="KW-0175">Coiled coil</keyword>
<accession>A0A397JMR7</accession>
<dbReference type="Proteomes" id="UP000266861">
    <property type="component" value="Unassembled WGS sequence"/>
</dbReference>
<dbReference type="SUPFAM" id="SSF57959">
    <property type="entry name" value="Leucine zipper domain"/>
    <property type="match status" value="1"/>
</dbReference>
<feature type="domain" description="BZIP" evidence="3">
    <location>
        <begin position="144"/>
        <end position="207"/>
    </location>
</feature>
<evidence type="ECO:0000256" key="1">
    <source>
        <dbReference type="SAM" id="Coils"/>
    </source>
</evidence>
<dbReference type="GO" id="GO:0003700">
    <property type="term" value="F:DNA-binding transcription factor activity"/>
    <property type="evidence" value="ECO:0007669"/>
    <property type="project" value="InterPro"/>
</dbReference>
<dbReference type="PROSITE" id="PS50217">
    <property type="entry name" value="BZIP"/>
    <property type="match status" value="1"/>
</dbReference>
<evidence type="ECO:0000259" key="3">
    <source>
        <dbReference type="PROSITE" id="PS50217"/>
    </source>
</evidence>
<evidence type="ECO:0000313" key="4">
    <source>
        <dbReference type="EMBL" id="RHZ88937.1"/>
    </source>
</evidence>
<dbReference type="Pfam" id="PF00170">
    <property type="entry name" value="bZIP_1"/>
    <property type="match status" value="1"/>
</dbReference>